<keyword evidence="1" id="KW-0675">Receptor</keyword>
<organism evidence="1 2">
    <name type="scientific">Xyrichtys novacula</name>
    <name type="common">Pearly razorfish</name>
    <name type="synonym">Hemipteronotus novacula</name>
    <dbReference type="NCBI Taxonomy" id="13765"/>
    <lineage>
        <taxon>Eukaryota</taxon>
        <taxon>Metazoa</taxon>
        <taxon>Chordata</taxon>
        <taxon>Craniata</taxon>
        <taxon>Vertebrata</taxon>
        <taxon>Euteleostomi</taxon>
        <taxon>Actinopterygii</taxon>
        <taxon>Neopterygii</taxon>
        <taxon>Teleostei</taxon>
        <taxon>Neoteleostei</taxon>
        <taxon>Acanthomorphata</taxon>
        <taxon>Eupercaria</taxon>
        <taxon>Labriformes</taxon>
        <taxon>Labridae</taxon>
        <taxon>Xyrichtys</taxon>
    </lineage>
</organism>
<dbReference type="Proteomes" id="UP001178508">
    <property type="component" value="Chromosome 13"/>
</dbReference>
<sequence length="174" mass="19876">MEDMSGQMTTLQAETSTLGKASMELRSKFNDMDAYSRRWNLRVAGIPERTGEDIKKIIIDLFGQISPDIADQLALTVDIVHRVGPRSGHERSSRRVLVRFLSRSHRDKIWKDARTSETPQTRKLKILEDLTQEAKEARNQLWPQVEKARKEGKKAGFRGAHAYVDGVRITAKDM</sequence>
<keyword evidence="2" id="KW-1185">Reference proteome</keyword>
<proteinExistence type="predicted"/>
<name>A0AAV1G9U4_XYRNO</name>
<evidence type="ECO:0000313" key="1">
    <source>
        <dbReference type="EMBL" id="CAJ1069844.1"/>
    </source>
</evidence>
<protein>
    <submittedName>
        <fullName evidence="1">PREDICTED: probable G-protein coupled receptor 135</fullName>
    </submittedName>
</protein>
<dbReference type="Gene3D" id="3.30.70.1820">
    <property type="entry name" value="L1 transposable element, RRM domain"/>
    <property type="match status" value="1"/>
</dbReference>
<dbReference type="InterPro" id="IPR004244">
    <property type="entry name" value="Transposase_22"/>
</dbReference>
<dbReference type="AlphaFoldDB" id="A0AAV1G9U4"/>
<accession>A0AAV1G9U4</accession>
<evidence type="ECO:0000313" key="2">
    <source>
        <dbReference type="Proteomes" id="UP001178508"/>
    </source>
</evidence>
<gene>
    <name evidence="1" type="ORF">XNOV1_A019602</name>
</gene>
<reference evidence="1" key="1">
    <citation type="submission" date="2023-08" db="EMBL/GenBank/DDBJ databases">
        <authorList>
            <person name="Alioto T."/>
            <person name="Alioto T."/>
            <person name="Gomez Garrido J."/>
        </authorList>
    </citation>
    <scope>NUCLEOTIDE SEQUENCE</scope>
</reference>
<dbReference type="PANTHER" id="PTHR11505">
    <property type="entry name" value="L1 TRANSPOSABLE ELEMENT-RELATED"/>
    <property type="match status" value="1"/>
</dbReference>
<dbReference type="EMBL" id="OY660876">
    <property type="protein sequence ID" value="CAJ1069844.1"/>
    <property type="molecule type" value="Genomic_DNA"/>
</dbReference>